<dbReference type="AlphaFoldDB" id="A0A1E5IUZ7"/>
<evidence type="ECO:0000313" key="2">
    <source>
        <dbReference type="EMBL" id="OEG74370.1"/>
    </source>
</evidence>
<comment type="caution">
    <text evidence="2">The sequence shown here is derived from an EMBL/GenBank/DDBJ whole genome shotgun (WGS) entry which is preliminary data.</text>
</comment>
<reference evidence="2 3" key="1">
    <citation type="submission" date="2016-07" db="EMBL/GenBank/DDBJ databases">
        <title>Whole-genome of two Shewanella species isolated from a digestive organ of sea cucumber Apostichopus japonicus Selenka 1867.</title>
        <authorList>
            <person name="Hong H.-H."/>
            <person name="Choi H."/>
            <person name="Cheon S."/>
            <person name="Oh J.-S."/>
            <person name="Lee H.-G."/>
            <person name="Park C."/>
        </authorList>
    </citation>
    <scope>NUCLEOTIDE SEQUENCE [LARGE SCALE GENOMIC DNA]</scope>
    <source>
        <strain evidence="2 3">CSB03KR</strain>
    </source>
</reference>
<evidence type="ECO:0000256" key="1">
    <source>
        <dbReference type="SAM" id="SignalP"/>
    </source>
</evidence>
<dbReference type="EMBL" id="MCBT01000022">
    <property type="protein sequence ID" value="OEG74370.1"/>
    <property type="molecule type" value="Genomic_DNA"/>
</dbReference>
<evidence type="ECO:0000313" key="3">
    <source>
        <dbReference type="Proteomes" id="UP000095230"/>
    </source>
</evidence>
<sequence length="101" mass="11205">MNKIIPTATLLLSSILSSAAYAHFTTVECNDCSVAAAHQQATQTIVEQDKDVIYVVDFVNNSVNKFQQNGDTVTATAMTLSEKIRINNHYEHQRAYLRSAN</sequence>
<keyword evidence="1" id="KW-0732">Signal</keyword>
<feature type="signal peptide" evidence="1">
    <location>
        <begin position="1"/>
        <end position="22"/>
    </location>
</feature>
<feature type="chain" id="PRO_5009179192" evidence="1">
    <location>
        <begin position="23"/>
        <end position="101"/>
    </location>
</feature>
<dbReference type="Proteomes" id="UP000095230">
    <property type="component" value="Unassembled WGS sequence"/>
</dbReference>
<gene>
    <name evidence="2" type="ORF">BEL05_05875</name>
</gene>
<accession>A0A1E5IUZ7</accession>
<proteinExistence type="predicted"/>
<name>A0A1E5IUZ7_SHECO</name>
<organism evidence="2 3">
    <name type="scientific">Shewanella colwelliana</name>
    <name type="common">Alteromonas colwelliana</name>
    <dbReference type="NCBI Taxonomy" id="23"/>
    <lineage>
        <taxon>Bacteria</taxon>
        <taxon>Pseudomonadati</taxon>
        <taxon>Pseudomonadota</taxon>
        <taxon>Gammaproteobacteria</taxon>
        <taxon>Alteromonadales</taxon>
        <taxon>Shewanellaceae</taxon>
        <taxon>Shewanella</taxon>
    </lineage>
</organism>
<protein>
    <submittedName>
        <fullName evidence="2">Uncharacterized protein</fullName>
    </submittedName>
</protein>
<dbReference type="OrthoDB" id="6272798at2"/>
<dbReference type="RefSeq" id="WP_069670846.1">
    <property type="nucleotide sequence ID" value="NZ_MCBT01000022.1"/>
</dbReference>